<sequence length="128" mass="15201">MQGIREFLCRISMSPRARDLQVRKNNLWFEKSLKPPKDKHYNVTRYQIVSEEAYRLTGRSAKDFRKRHKGTDEAALKSWEIPAKRNDAVKNQAKWEAEAKCASSWITYRRKRTARLRTTHHTAAIEER</sequence>
<gene>
    <name evidence="1" type="ORF">FANTH_8076</name>
</gene>
<dbReference type="EMBL" id="JABEVY010000187">
    <property type="protein sequence ID" value="KAF5243704.1"/>
    <property type="molecule type" value="Genomic_DNA"/>
</dbReference>
<proteinExistence type="predicted"/>
<protein>
    <submittedName>
        <fullName evidence="1">Uncharacterized protein</fullName>
    </submittedName>
</protein>
<dbReference type="AlphaFoldDB" id="A0A8H4ZBT2"/>
<organism evidence="1 2">
    <name type="scientific">Fusarium anthophilum</name>
    <dbReference type="NCBI Taxonomy" id="48485"/>
    <lineage>
        <taxon>Eukaryota</taxon>
        <taxon>Fungi</taxon>
        <taxon>Dikarya</taxon>
        <taxon>Ascomycota</taxon>
        <taxon>Pezizomycotina</taxon>
        <taxon>Sordariomycetes</taxon>
        <taxon>Hypocreomycetidae</taxon>
        <taxon>Hypocreales</taxon>
        <taxon>Nectriaceae</taxon>
        <taxon>Fusarium</taxon>
        <taxon>Fusarium fujikuroi species complex</taxon>
    </lineage>
</organism>
<accession>A0A8H4ZBT2</accession>
<evidence type="ECO:0000313" key="1">
    <source>
        <dbReference type="EMBL" id="KAF5243704.1"/>
    </source>
</evidence>
<keyword evidence="2" id="KW-1185">Reference proteome</keyword>
<reference evidence="1 2" key="1">
    <citation type="journal article" date="2020" name="BMC Genomics">
        <title>Correction to: Identification and distribution of gene clusters required for synthesis of sphingolipid metabolism inhibitors in diverse species of the filamentous fungus Fusarium.</title>
        <authorList>
            <person name="Kim H.S."/>
            <person name="Lohmar J.M."/>
            <person name="Busman M."/>
            <person name="Brown D.W."/>
            <person name="Naumann T.A."/>
            <person name="Divon H.H."/>
            <person name="Lysoe E."/>
            <person name="Uhlig S."/>
            <person name="Proctor R.H."/>
        </authorList>
    </citation>
    <scope>NUCLEOTIDE SEQUENCE [LARGE SCALE GENOMIC DNA]</scope>
    <source>
        <strain evidence="1 2">NRRL 25214</strain>
    </source>
</reference>
<name>A0A8H4ZBT2_9HYPO</name>
<evidence type="ECO:0000313" key="2">
    <source>
        <dbReference type="Proteomes" id="UP000573603"/>
    </source>
</evidence>
<comment type="caution">
    <text evidence="1">The sequence shown here is derived from an EMBL/GenBank/DDBJ whole genome shotgun (WGS) entry which is preliminary data.</text>
</comment>
<dbReference type="Proteomes" id="UP000573603">
    <property type="component" value="Unassembled WGS sequence"/>
</dbReference>